<protein>
    <submittedName>
        <fullName evidence="1">Uncharacterized protein</fullName>
    </submittedName>
</protein>
<proteinExistence type="predicted"/>
<gene>
    <name evidence="1" type="ORF">SAMN02745724_00082</name>
</gene>
<dbReference type="OrthoDB" id="6289500at2"/>
<accession>A0A1I1E0Z3</accession>
<evidence type="ECO:0000313" key="1">
    <source>
        <dbReference type="EMBL" id="SFB78908.1"/>
    </source>
</evidence>
<sequence>MSDLNKIFETWLNTAELSEENKSLLLADPIFRELYNNATHWQSQDKGYEQTQVPQWDKERTWFEKSDTKSLVFNLNWLNSAMLAMSVLLSTLVVTNTQFEVSEQGFSITFNQISKQEQQLDDLKVMLSQIQQENGLQAWKMAQQAIDTGRTERREDINTLITYLKDQRLQDQTLIKLQLNDLAEQVEHQGSTTIAQNIIPEQ</sequence>
<dbReference type="STRING" id="1123010.SAMN02745724_00082"/>
<reference evidence="1 2" key="1">
    <citation type="submission" date="2016-10" db="EMBL/GenBank/DDBJ databases">
        <authorList>
            <person name="de Groot N.N."/>
        </authorList>
    </citation>
    <scope>NUCLEOTIDE SEQUENCE [LARGE SCALE GENOMIC DNA]</scope>
    <source>
        <strain evidence="1 2">DSM 6059</strain>
    </source>
</reference>
<dbReference type="Proteomes" id="UP000198862">
    <property type="component" value="Unassembled WGS sequence"/>
</dbReference>
<keyword evidence="2" id="KW-1185">Reference proteome</keyword>
<evidence type="ECO:0000313" key="2">
    <source>
        <dbReference type="Proteomes" id="UP000198862"/>
    </source>
</evidence>
<dbReference type="RefSeq" id="WP_091978723.1">
    <property type="nucleotide sequence ID" value="NZ_FOLO01000001.1"/>
</dbReference>
<name>A0A1I1E0Z3_9GAMM</name>
<organism evidence="1 2">
    <name type="scientific">Pseudoalteromonas denitrificans DSM 6059</name>
    <dbReference type="NCBI Taxonomy" id="1123010"/>
    <lineage>
        <taxon>Bacteria</taxon>
        <taxon>Pseudomonadati</taxon>
        <taxon>Pseudomonadota</taxon>
        <taxon>Gammaproteobacteria</taxon>
        <taxon>Alteromonadales</taxon>
        <taxon>Pseudoalteromonadaceae</taxon>
        <taxon>Pseudoalteromonas</taxon>
    </lineage>
</organism>
<dbReference type="AlphaFoldDB" id="A0A1I1E0Z3"/>
<dbReference type="EMBL" id="FOLO01000001">
    <property type="protein sequence ID" value="SFB78908.1"/>
    <property type="molecule type" value="Genomic_DNA"/>
</dbReference>